<dbReference type="Pfam" id="PF01144">
    <property type="entry name" value="CoA_trans"/>
    <property type="match status" value="1"/>
</dbReference>
<feature type="active site" description="5-glutamyl coenzyme A thioester intermediate" evidence="4">
    <location>
        <position position="323"/>
    </location>
</feature>
<comment type="similarity">
    <text evidence="1 3">Belongs to the 3-oxoacid CoA-transferase family.</text>
</comment>
<dbReference type="PANTHER" id="PTHR43293:SF1">
    <property type="entry name" value="ACETATE COA-TRANSFERASE YDIF"/>
    <property type="match status" value="1"/>
</dbReference>
<dbReference type="PANTHER" id="PTHR43293">
    <property type="entry name" value="ACETATE COA-TRANSFERASE YDIF"/>
    <property type="match status" value="1"/>
</dbReference>
<evidence type="ECO:0000256" key="3">
    <source>
        <dbReference type="PIRNR" id="PIRNR000858"/>
    </source>
</evidence>
<proteinExistence type="inferred from homology"/>
<evidence type="ECO:0008006" key="7">
    <source>
        <dbReference type="Google" id="ProtNLM"/>
    </source>
</evidence>
<dbReference type="SMART" id="SM00882">
    <property type="entry name" value="CoA_trans"/>
    <property type="match status" value="2"/>
</dbReference>
<dbReference type="InterPro" id="IPR037171">
    <property type="entry name" value="NagB/RpiA_transferase-like"/>
</dbReference>
<organism evidence="5 6">
    <name type="scientific">Anaerococcus nagyae</name>
    <dbReference type="NCBI Taxonomy" id="1755241"/>
    <lineage>
        <taxon>Bacteria</taxon>
        <taxon>Bacillati</taxon>
        <taxon>Bacillota</taxon>
        <taxon>Tissierellia</taxon>
        <taxon>Tissierellales</taxon>
        <taxon>Peptoniphilaceae</taxon>
        <taxon>Anaerococcus</taxon>
    </lineage>
</organism>
<dbReference type="InterPro" id="IPR004163">
    <property type="entry name" value="CoA_transf_BS"/>
</dbReference>
<evidence type="ECO:0000256" key="1">
    <source>
        <dbReference type="ARBA" id="ARBA00007154"/>
    </source>
</evidence>
<sequence length="521" mass="56951">MEKLIMTGRQAVEQFVDDGDVIAVGGFVGAGHPEQLTLDLQKRYLDTGHPKDLTLIYAAGQGDGDKLGLNHFGEEGLVKKVIGGHFNLEPRLKKLIMENKAAGYNLPQGVISKLFREIASGSDGLITKVGLKTFVDPRIEGGKLNELAKEDIVELIDIKGEERLLYPSMKIDVAFIRASYADIEGNATLSREGVYTESLQIAQATKNSGGKVILQVENVVEKDSLDARLIKIPGIYIDAIVIAEEGNHKQTLGTWYNPAYSGEVREDLDILKPMELSDRKIIARRAAMELVPNSIVNLGIGMPEGVAQVAKEEDLDSMRLTTEAGTIGGIPAGGNDFGVTVNADCILDEPTQFDFYDGGGLDVTFLGLAQMDKRGNINVSKFGDNIAGCGGFIDISQNSKKVVFCGTFTSGGFKSHIENEKIIIDQEGKIKKFVNEVDQITFSGDYALEIGQPVLYITERAVFELTKEGIELKEIAPGIDINKDILDLMDFEPIVKDVKTMDETIFKEEIMGLKKLIEEDN</sequence>
<evidence type="ECO:0000256" key="4">
    <source>
        <dbReference type="PIRSR" id="PIRSR000858-1"/>
    </source>
</evidence>
<dbReference type="EMBL" id="QVEU01000007">
    <property type="protein sequence ID" value="RGB75090.1"/>
    <property type="molecule type" value="Genomic_DNA"/>
</dbReference>
<dbReference type="Proteomes" id="UP000261011">
    <property type="component" value="Unassembled WGS sequence"/>
</dbReference>
<keyword evidence="6" id="KW-1185">Reference proteome</keyword>
<accession>A0A3E2TGA4</accession>
<dbReference type="AlphaFoldDB" id="A0A3E2TGA4"/>
<dbReference type="OrthoDB" id="9805230at2"/>
<dbReference type="RefSeq" id="WP_117522066.1">
    <property type="nucleotide sequence ID" value="NZ_JAGGLS010000009.1"/>
</dbReference>
<dbReference type="InterPro" id="IPR004165">
    <property type="entry name" value="CoA_trans_fam_I"/>
</dbReference>
<dbReference type="SUPFAM" id="SSF100950">
    <property type="entry name" value="NagB/RpiA/CoA transferase-like"/>
    <property type="match status" value="2"/>
</dbReference>
<dbReference type="GO" id="GO:0008410">
    <property type="term" value="F:CoA-transferase activity"/>
    <property type="evidence" value="ECO:0007669"/>
    <property type="project" value="InterPro"/>
</dbReference>
<dbReference type="PIRSF" id="PIRSF000858">
    <property type="entry name" value="SCOT-t"/>
    <property type="match status" value="1"/>
</dbReference>
<comment type="caution">
    <text evidence="5">The sequence shown here is derived from an EMBL/GenBank/DDBJ whole genome shotgun (WGS) entry which is preliminary data.</text>
</comment>
<dbReference type="InterPro" id="IPR014388">
    <property type="entry name" value="3-oxoacid_CoA-transferase"/>
</dbReference>
<dbReference type="PROSITE" id="PS01273">
    <property type="entry name" value="COA_TRANSF_1"/>
    <property type="match status" value="1"/>
</dbReference>
<protein>
    <recommendedName>
        <fullName evidence="7">Acyl CoA:acetate/3-ketoacid CoA transferase</fullName>
    </recommendedName>
</protein>
<gene>
    <name evidence="5" type="ORF">DXA39_07330</name>
</gene>
<keyword evidence="2 3" id="KW-0808">Transferase</keyword>
<evidence type="ECO:0000313" key="5">
    <source>
        <dbReference type="EMBL" id="RGB75090.1"/>
    </source>
</evidence>
<reference evidence="5 6" key="1">
    <citation type="submission" date="2018-08" db="EMBL/GenBank/DDBJ databases">
        <title>A genome reference for cultivated species of the human gut microbiota.</title>
        <authorList>
            <person name="Zou Y."/>
            <person name="Xue W."/>
            <person name="Luo G."/>
        </authorList>
    </citation>
    <scope>NUCLEOTIDE SEQUENCE [LARGE SCALE GENOMIC DNA]</scope>
    <source>
        <strain evidence="5 6">OF01-3</strain>
    </source>
</reference>
<dbReference type="Gene3D" id="3.40.1080.10">
    <property type="entry name" value="Glutaconate Coenzyme A-transferase"/>
    <property type="match status" value="2"/>
</dbReference>
<name>A0A3E2TGA4_9FIRM</name>
<evidence type="ECO:0000313" key="6">
    <source>
        <dbReference type="Proteomes" id="UP000261011"/>
    </source>
</evidence>
<dbReference type="GO" id="GO:0046952">
    <property type="term" value="P:ketone body catabolic process"/>
    <property type="evidence" value="ECO:0007669"/>
    <property type="project" value="InterPro"/>
</dbReference>
<evidence type="ECO:0000256" key="2">
    <source>
        <dbReference type="ARBA" id="ARBA00022679"/>
    </source>
</evidence>